<dbReference type="PANTHER" id="PTHR14112">
    <property type="entry name" value="SYNOVIAL SARCOMA, X MEMBER"/>
    <property type="match status" value="1"/>
</dbReference>
<dbReference type="Pfam" id="PF01352">
    <property type="entry name" value="KRAB"/>
    <property type="match status" value="1"/>
</dbReference>
<name>A0A8J6GJD0_MICOH</name>
<dbReference type="FunFam" id="3.30.160.60:FF:000710">
    <property type="entry name" value="Zinc finger protein 768"/>
    <property type="match status" value="1"/>
</dbReference>
<reference evidence="10" key="1">
    <citation type="submission" date="2020-03" db="EMBL/GenBank/DDBJ databases">
        <title>Studies in the Genomics of Life Span.</title>
        <authorList>
            <person name="Glass D."/>
        </authorList>
    </citation>
    <scope>NUCLEOTIDE SEQUENCE</scope>
    <source>
        <strain evidence="10">LTLLF</strain>
        <tissue evidence="10">Muscle</tissue>
    </source>
</reference>
<dbReference type="InterPro" id="IPR013087">
    <property type="entry name" value="Znf_C2H2_type"/>
</dbReference>
<dbReference type="InterPro" id="IPR036051">
    <property type="entry name" value="KRAB_dom_sf"/>
</dbReference>
<dbReference type="GO" id="GO:0005634">
    <property type="term" value="C:nucleus"/>
    <property type="evidence" value="ECO:0007669"/>
    <property type="project" value="TreeGrafter"/>
</dbReference>
<evidence type="ECO:0000256" key="6">
    <source>
        <dbReference type="PROSITE-ProRule" id="PRU00042"/>
    </source>
</evidence>
<dbReference type="Gene3D" id="6.10.140.140">
    <property type="match status" value="1"/>
</dbReference>
<dbReference type="Gene3D" id="3.30.160.60">
    <property type="entry name" value="Classic Zinc Finger"/>
    <property type="match status" value="2"/>
</dbReference>
<dbReference type="PROSITE" id="PS00028">
    <property type="entry name" value="ZINC_FINGER_C2H2_1"/>
    <property type="match status" value="1"/>
</dbReference>
<evidence type="ECO:0000313" key="11">
    <source>
        <dbReference type="Proteomes" id="UP000710432"/>
    </source>
</evidence>
<dbReference type="InterPro" id="IPR001909">
    <property type="entry name" value="KRAB"/>
</dbReference>
<accession>A0A8J6GJD0</accession>
<evidence type="ECO:0000313" key="10">
    <source>
        <dbReference type="EMBL" id="KAH0510813.1"/>
    </source>
</evidence>
<dbReference type="SUPFAM" id="SSF57667">
    <property type="entry name" value="beta-beta-alpha zinc fingers"/>
    <property type="match status" value="1"/>
</dbReference>
<feature type="domain" description="C2H2-type" evidence="7">
    <location>
        <begin position="5"/>
        <end position="32"/>
    </location>
</feature>
<keyword evidence="2" id="KW-0479">Metal-binding</keyword>
<evidence type="ECO:0000259" key="9">
    <source>
        <dbReference type="PROSITE" id="PS50806"/>
    </source>
</evidence>
<dbReference type="PANTHER" id="PTHR14112:SF5">
    <property type="entry name" value="SSXB10 PROTEIN-RELATED"/>
    <property type="match status" value="1"/>
</dbReference>
<comment type="similarity">
    <text evidence="1">Belongs to the krueppel C2H2-type zinc-finger protein family.</text>
</comment>
<evidence type="ECO:0000256" key="3">
    <source>
        <dbReference type="ARBA" id="ARBA00022737"/>
    </source>
</evidence>
<dbReference type="InterPro" id="IPR003655">
    <property type="entry name" value="aKRAB"/>
</dbReference>
<dbReference type="PROSITE" id="PS50157">
    <property type="entry name" value="ZINC_FINGER_C2H2_2"/>
    <property type="match status" value="2"/>
</dbReference>
<dbReference type="SMART" id="SM00349">
    <property type="entry name" value="KRAB"/>
    <property type="match status" value="1"/>
</dbReference>
<keyword evidence="5" id="KW-0862">Zinc</keyword>
<dbReference type="FunFam" id="3.30.160.60:FF:000739">
    <property type="entry name" value="Zgc:171418 protein"/>
    <property type="match status" value="1"/>
</dbReference>
<feature type="domain" description="C2H2-type" evidence="7">
    <location>
        <begin position="33"/>
        <end position="60"/>
    </location>
</feature>
<dbReference type="Pfam" id="PF00096">
    <property type="entry name" value="zf-C2H2"/>
    <property type="match status" value="2"/>
</dbReference>
<dbReference type="AlphaFoldDB" id="A0A8J6GJD0"/>
<feature type="domain" description="KRAB-related" evidence="9">
    <location>
        <begin position="67"/>
        <end position="130"/>
    </location>
</feature>
<comment type="caution">
    <text evidence="10">The sequence shown here is derived from an EMBL/GenBank/DDBJ whole genome shotgun (WGS) entry which is preliminary data.</text>
</comment>
<evidence type="ECO:0000256" key="2">
    <source>
        <dbReference type="ARBA" id="ARBA00022723"/>
    </source>
</evidence>
<dbReference type="CDD" id="cd07765">
    <property type="entry name" value="KRAB_A-box"/>
    <property type="match status" value="1"/>
</dbReference>
<keyword evidence="3" id="KW-0677">Repeat</keyword>
<dbReference type="Proteomes" id="UP000710432">
    <property type="component" value="Unassembled WGS sequence"/>
</dbReference>
<sequence>MEDPQECLECGKSFSRSSNLLHHLMGHTGSRPYSCALCGRGFSCNSHLLRHLRTYARETLYQLHPCSSSLAFQDISTYFSEEEWAKLSTWQKSVYVYMKRNYIRMTALGVTVNQPVFMRCKQQAKEIPVECIEVHGHESEGAGDIQVNVWSNRLRKRKKRVIHD</sequence>
<dbReference type="SMART" id="SM00355">
    <property type="entry name" value="ZnF_C2H2"/>
    <property type="match status" value="2"/>
</dbReference>
<dbReference type="PROSITE" id="PS50806">
    <property type="entry name" value="KRAB_RELATED"/>
    <property type="match status" value="1"/>
</dbReference>
<feature type="domain" description="KRAB" evidence="8">
    <location>
        <begin position="70"/>
        <end position="140"/>
    </location>
</feature>
<dbReference type="SUPFAM" id="SSF109640">
    <property type="entry name" value="KRAB domain (Kruppel-associated box)"/>
    <property type="match status" value="1"/>
</dbReference>
<keyword evidence="4 6" id="KW-0863">Zinc-finger</keyword>
<evidence type="ECO:0000256" key="1">
    <source>
        <dbReference type="ARBA" id="ARBA00006991"/>
    </source>
</evidence>
<evidence type="ECO:0000259" key="7">
    <source>
        <dbReference type="PROSITE" id="PS50157"/>
    </source>
</evidence>
<proteinExistence type="inferred from homology"/>
<protein>
    <submittedName>
        <fullName evidence="10">Zinc finger and SCAN domain-containing protein 10</fullName>
    </submittedName>
</protein>
<dbReference type="PROSITE" id="PS50805">
    <property type="entry name" value="KRAB"/>
    <property type="match status" value="1"/>
</dbReference>
<gene>
    <name evidence="10" type="ORF">LTLLF_153285</name>
</gene>
<evidence type="ECO:0000256" key="4">
    <source>
        <dbReference type="ARBA" id="ARBA00022771"/>
    </source>
</evidence>
<dbReference type="GO" id="GO:0008270">
    <property type="term" value="F:zinc ion binding"/>
    <property type="evidence" value="ECO:0007669"/>
    <property type="project" value="UniProtKB-KW"/>
</dbReference>
<dbReference type="InterPro" id="IPR036236">
    <property type="entry name" value="Znf_C2H2_sf"/>
</dbReference>
<organism evidence="10 11">
    <name type="scientific">Microtus ochrogaster</name>
    <name type="common">Prairie vole</name>
    <dbReference type="NCBI Taxonomy" id="79684"/>
    <lineage>
        <taxon>Eukaryota</taxon>
        <taxon>Metazoa</taxon>
        <taxon>Chordata</taxon>
        <taxon>Craniata</taxon>
        <taxon>Vertebrata</taxon>
        <taxon>Euteleostomi</taxon>
        <taxon>Mammalia</taxon>
        <taxon>Eutheria</taxon>
        <taxon>Euarchontoglires</taxon>
        <taxon>Glires</taxon>
        <taxon>Rodentia</taxon>
        <taxon>Myomorpha</taxon>
        <taxon>Muroidea</taxon>
        <taxon>Cricetidae</taxon>
        <taxon>Arvicolinae</taxon>
        <taxon>Microtus</taxon>
    </lineage>
</organism>
<evidence type="ECO:0000259" key="8">
    <source>
        <dbReference type="PROSITE" id="PS50805"/>
    </source>
</evidence>
<dbReference type="EMBL" id="JAATJU010022392">
    <property type="protein sequence ID" value="KAH0510813.1"/>
    <property type="molecule type" value="Genomic_DNA"/>
</dbReference>
<dbReference type="GO" id="GO:0006355">
    <property type="term" value="P:regulation of DNA-templated transcription"/>
    <property type="evidence" value="ECO:0007669"/>
    <property type="project" value="InterPro"/>
</dbReference>
<evidence type="ECO:0000256" key="5">
    <source>
        <dbReference type="ARBA" id="ARBA00022833"/>
    </source>
</evidence>